<reference evidence="4 5" key="1">
    <citation type="submission" date="2020-06" db="EMBL/GenBank/DDBJ databases">
        <title>Transcriptomic and genomic resources for Thalictrum thalictroides and T. hernandezii: Facilitating candidate gene discovery in an emerging model plant lineage.</title>
        <authorList>
            <person name="Arias T."/>
            <person name="Riano-Pachon D.M."/>
            <person name="Di Stilio V.S."/>
        </authorList>
    </citation>
    <scope>NUCLEOTIDE SEQUENCE [LARGE SCALE GENOMIC DNA]</scope>
    <source>
        <strain evidence="5">cv. WT478/WT964</strain>
        <tissue evidence="4">Leaves</tissue>
    </source>
</reference>
<feature type="region of interest" description="Disordered" evidence="2">
    <location>
        <begin position="120"/>
        <end position="148"/>
    </location>
</feature>
<name>A0A7J6VHS3_THATH</name>
<dbReference type="AlphaFoldDB" id="A0A7J6VHS3"/>
<dbReference type="InterPro" id="IPR001789">
    <property type="entry name" value="Sig_transdc_resp-reg_receiver"/>
</dbReference>
<feature type="domain" description="Response regulatory" evidence="3">
    <location>
        <begin position="37"/>
        <end position="148"/>
    </location>
</feature>
<sequence length="148" mass="16269">MATDGDANGNGKEIMSESHMVLPNIKYSNNHFPNGFRVLVVDGCPMYLTIVNAYCGLCDYKATIVNSTIDAMIKLHETKGAFDLVLSEVYMEGIDGLSSLILSKESFKFLLFLLKGGEHDEPEMETSDDDYRDEIELESDDGDNGGGV</sequence>
<comment type="caution">
    <text evidence="4">The sequence shown here is derived from an EMBL/GenBank/DDBJ whole genome shotgun (WGS) entry which is preliminary data.</text>
</comment>
<evidence type="ECO:0000313" key="4">
    <source>
        <dbReference type="EMBL" id="KAF5183765.1"/>
    </source>
</evidence>
<evidence type="ECO:0000256" key="1">
    <source>
        <dbReference type="PROSITE-ProRule" id="PRU00169"/>
    </source>
</evidence>
<gene>
    <name evidence="4" type="ORF">FRX31_026649</name>
</gene>
<keyword evidence="5" id="KW-1185">Reference proteome</keyword>
<dbReference type="GO" id="GO:0000160">
    <property type="term" value="P:phosphorelay signal transduction system"/>
    <property type="evidence" value="ECO:0007669"/>
    <property type="project" value="InterPro"/>
</dbReference>
<comment type="caution">
    <text evidence="1">Lacks conserved residue(s) required for the propagation of feature annotation.</text>
</comment>
<proteinExistence type="predicted"/>
<evidence type="ECO:0000256" key="2">
    <source>
        <dbReference type="SAM" id="MobiDB-lite"/>
    </source>
</evidence>
<accession>A0A7J6VHS3</accession>
<dbReference type="Gene3D" id="3.40.50.2300">
    <property type="match status" value="1"/>
</dbReference>
<dbReference type="PROSITE" id="PS50110">
    <property type="entry name" value="RESPONSE_REGULATORY"/>
    <property type="match status" value="1"/>
</dbReference>
<organism evidence="4 5">
    <name type="scientific">Thalictrum thalictroides</name>
    <name type="common">Rue-anemone</name>
    <name type="synonym">Anemone thalictroides</name>
    <dbReference type="NCBI Taxonomy" id="46969"/>
    <lineage>
        <taxon>Eukaryota</taxon>
        <taxon>Viridiplantae</taxon>
        <taxon>Streptophyta</taxon>
        <taxon>Embryophyta</taxon>
        <taxon>Tracheophyta</taxon>
        <taxon>Spermatophyta</taxon>
        <taxon>Magnoliopsida</taxon>
        <taxon>Ranunculales</taxon>
        <taxon>Ranunculaceae</taxon>
        <taxon>Thalictroideae</taxon>
        <taxon>Thalictrum</taxon>
    </lineage>
</organism>
<evidence type="ECO:0000259" key="3">
    <source>
        <dbReference type="PROSITE" id="PS50110"/>
    </source>
</evidence>
<dbReference type="Proteomes" id="UP000554482">
    <property type="component" value="Unassembled WGS sequence"/>
</dbReference>
<evidence type="ECO:0000313" key="5">
    <source>
        <dbReference type="Proteomes" id="UP000554482"/>
    </source>
</evidence>
<dbReference type="InterPro" id="IPR011006">
    <property type="entry name" value="CheY-like_superfamily"/>
</dbReference>
<protein>
    <recommendedName>
        <fullName evidence="3">Response regulatory domain-containing protein</fullName>
    </recommendedName>
</protein>
<dbReference type="SUPFAM" id="SSF52172">
    <property type="entry name" value="CheY-like"/>
    <property type="match status" value="1"/>
</dbReference>
<dbReference type="EMBL" id="JABWDY010032980">
    <property type="protein sequence ID" value="KAF5183765.1"/>
    <property type="molecule type" value="Genomic_DNA"/>
</dbReference>